<feature type="transmembrane region" description="Helical" evidence="6">
    <location>
        <begin position="72"/>
        <end position="92"/>
    </location>
</feature>
<comment type="subcellular location">
    <subcellularLocation>
        <location evidence="1">Membrane</location>
        <topology evidence="1">Multi-pass membrane protein</topology>
    </subcellularLocation>
</comment>
<comment type="caution">
    <text evidence="7">The sequence shown here is derived from an EMBL/GenBank/DDBJ whole genome shotgun (WGS) entry which is preliminary data.</text>
</comment>
<evidence type="ECO:0000313" key="8">
    <source>
        <dbReference type="Proteomes" id="UP001500339"/>
    </source>
</evidence>
<sequence>MSKQLKLGLIPKIIIGILLGVIIGKFLPEAIIRIFVTFSSGFGSFLGFIVPLLILGFVTAGIAELGTGAGKLLAITVGLSYGFTLISGLFAYTLGKSFLPKFISAEAAKTIGEAGAELKPYFSMPMPPVMGVTTALILAFILGLGIAAIKSEDLKKLALDFQKIITKVIENIVIPLLPLHILGIFANMTKSGQVVSVFSVFGKVFLMVIIAHITIIVFQFVIGAAIGKKNLFECLKFQVPGYLTALGTQSSAATIPVNVQCSEKMGISKGVREFVIPLCATTHMSGSTITLTTCAMAVMMLNGMPIQFNGFFGFIAMLGISIVAAPGVPGGAVMASLGLLESMLGFNQTMLSLMIALYIAQDSFGTACNVTGDQAVAMIVDRVYEDKTVSVSV</sequence>
<feature type="transmembrane region" description="Helical" evidence="6">
    <location>
        <begin position="129"/>
        <end position="148"/>
    </location>
</feature>
<dbReference type="PRINTS" id="PR00173">
    <property type="entry name" value="EDTRNSPORT"/>
</dbReference>
<dbReference type="PANTHER" id="PTHR42865">
    <property type="entry name" value="PROTON/GLUTAMATE-ASPARTATE SYMPORTER"/>
    <property type="match status" value="1"/>
</dbReference>
<name>A0ABN1IXP2_9CLOT</name>
<keyword evidence="5 6" id="KW-0472">Membrane</keyword>
<keyword evidence="8" id="KW-1185">Reference proteome</keyword>
<dbReference type="PANTHER" id="PTHR42865:SF8">
    <property type="entry name" value="SERINE_THREONINE TRANSPORTER SSTT"/>
    <property type="match status" value="1"/>
</dbReference>
<feature type="transmembrane region" description="Helical" evidence="6">
    <location>
        <begin position="168"/>
        <end position="188"/>
    </location>
</feature>
<reference evidence="7 8" key="1">
    <citation type="journal article" date="2019" name="Int. J. Syst. Evol. Microbiol.">
        <title>The Global Catalogue of Microorganisms (GCM) 10K type strain sequencing project: providing services to taxonomists for standard genome sequencing and annotation.</title>
        <authorList>
            <consortium name="The Broad Institute Genomics Platform"/>
            <consortium name="The Broad Institute Genome Sequencing Center for Infectious Disease"/>
            <person name="Wu L."/>
            <person name="Ma J."/>
        </authorList>
    </citation>
    <scope>NUCLEOTIDE SEQUENCE [LARGE SCALE GENOMIC DNA]</scope>
    <source>
        <strain evidence="7 8">JCM 1405</strain>
    </source>
</reference>
<evidence type="ECO:0000256" key="3">
    <source>
        <dbReference type="ARBA" id="ARBA00022692"/>
    </source>
</evidence>
<dbReference type="RefSeq" id="WP_343768649.1">
    <property type="nucleotide sequence ID" value="NZ_BAAACF010000001.1"/>
</dbReference>
<proteinExistence type="predicted"/>
<dbReference type="InterPro" id="IPR036458">
    <property type="entry name" value="Na:dicarbo_symporter_sf"/>
</dbReference>
<dbReference type="EMBL" id="BAAACF010000001">
    <property type="protein sequence ID" value="GAA0723494.1"/>
    <property type="molecule type" value="Genomic_DNA"/>
</dbReference>
<dbReference type="InterPro" id="IPR001991">
    <property type="entry name" value="Na-dicarboxylate_symporter"/>
</dbReference>
<dbReference type="Gene3D" id="1.10.3860.10">
    <property type="entry name" value="Sodium:dicarboxylate symporter"/>
    <property type="match status" value="1"/>
</dbReference>
<accession>A0ABN1IXP2</accession>
<feature type="transmembrane region" description="Helical" evidence="6">
    <location>
        <begin position="7"/>
        <end position="28"/>
    </location>
</feature>
<evidence type="ECO:0000256" key="2">
    <source>
        <dbReference type="ARBA" id="ARBA00022448"/>
    </source>
</evidence>
<feature type="transmembrane region" description="Helical" evidence="6">
    <location>
        <begin position="311"/>
        <end position="340"/>
    </location>
</feature>
<dbReference type="Proteomes" id="UP001500339">
    <property type="component" value="Unassembled WGS sequence"/>
</dbReference>
<feature type="transmembrane region" description="Helical" evidence="6">
    <location>
        <begin position="34"/>
        <end position="60"/>
    </location>
</feature>
<evidence type="ECO:0000256" key="4">
    <source>
        <dbReference type="ARBA" id="ARBA00022989"/>
    </source>
</evidence>
<protein>
    <submittedName>
        <fullName evidence="7">Dicarboxylate/amino acid:cation symporter</fullName>
    </submittedName>
</protein>
<evidence type="ECO:0000256" key="5">
    <source>
        <dbReference type="ARBA" id="ARBA00023136"/>
    </source>
</evidence>
<dbReference type="Pfam" id="PF00375">
    <property type="entry name" value="SDF"/>
    <property type="match status" value="1"/>
</dbReference>
<keyword evidence="2" id="KW-0813">Transport</keyword>
<evidence type="ECO:0000256" key="6">
    <source>
        <dbReference type="SAM" id="Phobius"/>
    </source>
</evidence>
<evidence type="ECO:0000313" key="7">
    <source>
        <dbReference type="EMBL" id="GAA0723494.1"/>
    </source>
</evidence>
<evidence type="ECO:0000256" key="1">
    <source>
        <dbReference type="ARBA" id="ARBA00004141"/>
    </source>
</evidence>
<gene>
    <name evidence="7" type="ORF">GCM10008905_16180</name>
</gene>
<organism evidence="7 8">
    <name type="scientific">Clostridium malenominatum</name>
    <dbReference type="NCBI Taxonomy" id="1539"/>
    <lineage>
        <taxon>Bacteria</taxon>
        <taxon>Bacillati</taxon>
        <taxon>Bacillota</taxon>
        <taxon>Clostridia</taxon>
        <taxon>Eubacteriales</taxon>
        <taxon>Clostridiaceae</taxon>
        <taxon>Clostridium</taxon>
    </lineage>
</organism>
<feature type="transmembrane region" description="Helical" evidence="6">
    <location>
        <begin position="200"/>
        <end position="226"/>
    </location>
</feature>
<dbReference type="SUPFAM" id="SSF118215">
    <property type="entry name" value="Proton glutamate symport protein"/>
    <property type="match status" value="1"/>
</dbReference>
<keyword evidence="4 6" id="KW-1133">Transmembrane helix</keyword>
<keyword evidence="3 6" id="KW-0812">Transmembrane</keyword>